<protein>
    <submittedName>
        <fullName evidence="1">Uncharacterized protein</fullName>
    </submittedName>
</protein>
<proteinExistence type="predicted"/>
<name>A0ACB9L1I1_9MYRT</name>
<organism evidence="1 2">
    <name type="scientific">Melastoma candidum</name>
    <dbReference type="NCBI Taxonomy" id="119954"/>
    <lineage>
        <taxon>Eukaryota</taxon>
        <taxon>Viridiplantae</taxon>
        <taxon>Streptophyta</taxon>
        <taxon>Embryophyta</taxon>
        <taxon>Tracheophyta</taxon>
        <taxon>Spermatophyta</taxon>
        <taxon>Magnoliopsida</taxon>
        <taxon>eudicotyledons</taxon>
        <taxon>Gunneridae</taxon>
        <taxon>Pentapetalae</taxon>
        <taxon>rosids</taxon>
        <taxon>malvids</taxon>
        <taxon>Myrtales</taxon>
        <taxon>Melastomataceae</taxon>
        <taxon>Melastomatoideae</taxon>
        <taxon>Melastomateae</taxon>
        <taxon>Melastoma</taxon>
    </lineage>
</organism>
<accession>A0ACB9L1I1</accession>
<comment type="caution">
    <text evidence="1">The sequence shown here is derived from an EMBL/GenBank/DDBJ whole genome shotgun (WGS) entry which is preliminary data.</text>
</comment>
<gene>
    <name evidence="1" type="ORF">MLD38_038795</name>
</gene>
<sequence>MGHAAVKEGDFGVDLEAGVIGIEALVLLRDPVCGDDDKATCRATVGAVVTLKVKGSETGETLSIAEKAGKENHKKSSNRKASKPPRPPRSPLLDAADQKLIKEIAELAMLKRARSERMKALKKEKNAKAASSGSSGNALALVFTVLLIFVMVFQGCSPSTTVPVTTSEGIDSMISSQYNLSQLAR</sequence>
<keyword evidence="2" id="KW-1185">Reference proteome</keyword>
<evidence type="ECO:0000313" key="1">
    <source>
        <dbReference type="EMBL" id="KAI4303126.1"/>
    </source>
</evidence>
<dbReference type="EMBL" id="CM042891">
    <property type="protein sequence ID" value="KAI4303126.1"/>
    <property type="molecule type" value="Genomic_DNA"/>
</dbReference>
<dbReference type="Proteomes" id="UP001057402">
    <property type="component" value="Chromosome 12"/>
</dbReference>
<reference evidence="2" key="1">
    <citation type="journal article" date="2023" name="Front. Plant Sci.">
        <title>Chromosomal-level genome assembly of Melastoma candidum provides insights into trichome evolution.</title>
        <authorList>
            <person name="Zhong Y."/>
            <person name="Wu W."/>
            <person name="Sun C."/>
            <person name="Zou P."/>
            <person name="Liu Y."/>
            <person name="Dai S."/>
            <person name="Zhou R."/>
        </authorList>
    </citation>
    <scope>NUCLEOTIDE SEQUENCE [LARGE SCALE GENOMIC DNA]</scope>
</reference>
<evidence type="ECO:0000313" key="2">
    <source>
        <dbReference type="Proteomes" id="UP001057402"/>
    </source>
</evidence>